<dbReference type="SUPFAM" id="SSF54637">
    <property type="entry name" value="Thioesterase/thiol ester dehydrase-isomerase"/>
    <property type="match status" value="1"/>
</dbReference>
<dbReference type="InterPro" id="IPR025540">
    <property type="entry name" value="FlK"/>
</dbReference>
<dbReference type="CDD" id="cd03440">
    <property type="entry name" value="hot_dog"/>
    <property type="match status" value="1"/>
</dbReference>
<proteinExistence type="predicted"/>
<dbReference type="PANTHER" id="PTHR36934:SF1">
    <property type="entry name" value="THIOESTERASE DOMAIN-CONTAINING PROTEIN"/>
    <property type="match status" value="1"/>
</dbReference>
<dbReference type="AlphaFoldDB" id="E6PFE3"/>
<sequence length="111" mass="12160">MTAHKAGNPGVEVLSTAMLVDLVERAALACLEGVLLPNQISVGTHIELEHRRPVPVGFLVRTEVEVALVDGPRVSFAVRAFDDSDAVAEGTHERYIIERERFEAKLAEKLD</sequence>
<dbReference type="PIRSF" id="PIRSF014972">
    <property type="entry name" value="FlK"/>
    <property type="match status" value="1"/>
</dbReference>
<name>E6PFE3_9ZZZZ</name>
<organism evidence="2">
    <name type="scientific">mine drainage metagenome</name>
    <dbReference type="NCBI Taxonomy" id="410659"/>
    <lineage>
        <taxon>unclassified sequences</taxon>
        <taxon>metagenomes</taxon>
        <taxon>ecological metagenomes</taxon>
    </lineage>
</organism>
<dbReference type="Pfam" id="PF22636">
    <property type="entry name" value="FlK"/>
    <property type="match status" value="1"/>
</dbReference>
<evidence type="ECO:0000259" key="1">
    <source>
        <dbReference type="Pfam" id="PF22636"/>
    </source>
</evidence>
<gene>
    <name evidence="2" type="ORF">CARN1_1504</name>
</gene>
<accession>E6PFE3</accession>
<reference evidence="2" key="1">
    <citation type="submission" date="2009-10" db="EMBL/GenBank/DDBJ databases">
        <title>Diversity of trophic interactions inside an arsenic-rich microbial ecosystem.</title>
        <authorList>
            <person name="Bertin P.N."/>
            <person name="Heinrich-Salmeron A."/>
            <person name="Pelletier E."/>
            <person name="Goulhen-Chollet F."/>
            <person name="Arsene-Ploetze F."/>
            <person name="Gallien S."/>
            <person name="Calteau A."/>
            <person name="Vallenet D."/>
            <person name="Casiot C."/>
            <person name="Chane-Woon-Ming B."/>
            <person name="Giloteaux L."/>
            <person name="Barakat M."/>
            <person name="Bonnefoy V."/>
            <person name="Bruneel O."/>
            <person name="Chandler M."/>
            <person name="Cleiss J."/>
            <person name="Duran R."/>
            <person name="Elbaz-Poulichet F."/>
            <person name="Fonknechten N."/>
            <person name="Lauga B."/>
            <person name="Mornico D."/>
            <person name="Ortet P."/>
            <person name="Schaeffer C."/>
            <person name="Siguier P."/>
            <person name="Alexander Thil Smith A."/>
            <person name="Van Dorsselaer A."/>
            <person name="Weissenbach J."/>
            <person name="Medigue C."/>
            <person name="Le Paslier D."/>
        </authorList>
    </citation>
    <scope>NUCLEOTIDE SEQUENCE</scope>
</reference>
<dbReference type="InterPro" id="IPR054485">
    <property type="entry name" value="FlK-like_dom"/>
</dbReference>
<dbReference type="InterPro" id="IPR029069">
    <property type="entry name" value="HotDog_dom_sf"/>
</dbReference>
<evidence type="ECO:0000313" key="2">
    <source>
        <dbReference type="EMBL" id="CBH75179.1"/>
    </source>
</evidence>
<comment type="caution">
    <text evidence="2">The sequence shown here is derived from an EMBL/GenBank/DDBJ whole genome shotgun (WGS) entry which is preliminary data.</text>
</comment>
<dbReference type="Gene3D" id="3.10.129.10">
    <property type="entry name" value="Hotdog Thioesterase"/>
    <property type="match status" value="1"/>
</dbReference>
<feature type="domain" description="Fluoroacetyl-CoA-specific thioesterase-like" evidence="1">
    <location>
        <begin position="1"/>
        <end position="100"/>
    </location>
</feature>
<protein>
    <submittedName>
        <fullName evidence="2">Thioesterase superfamily protein</fullName>
    </submittedName>
</protein>
<dbReference type="EMBL" id="CABL01000006">
    <property type="protein sequence ID" value="CBH75179.1"/>
    <property type="molecule type" value="Genomic_DNA"/>
</dbReference>
<dbReference type="PANTHER" id="PTHR36934">
    <property type="entry name" value="BLR0278 PROTEIN"/>
    <property type="match status" value="1"/>
</dbReference>